<dbReference type="InParanoid" id="F4W600"/>
<name>F4W600_ACREC</name>
<dbReference type="AlphaFoldDB" id="F4W600"/>
<reference evidence="1" key="1">
    <citation type="submission" date="2011-02" db="EMBL/GenBank/DDBJ databases">
        <title>The genome of the leaf-cutting ant Acromyrmex echinatior suggests key adaptations to social evolution and fungus farming.</title>
        <authorList>
            <person name="Nygaard S."/>
            <person name="Zhang G."/>
        </authorList>
    </citation>
    <scope>NUCLEOTIDE SEQUENCE</scope>
</reference>
<sequence>MYASANLLPFEDAATYSDELGNASVMHIRQTDKQTAFSGRGGGSKEVNAVQTIEKVAHKMAKKAPQLSGQQSKQLAIQCFKQVNY</sequence>
<accession>F4W600</accession>
<gene>
    <name evidence="1" type="ORF">G5I_00851</name>
</gene>
<proteinExistence type="predicted"/>
<evidence type="ECO:0000313" key="1">
    <source>
        <dbReference type="EMBL" id="EGI70378.1"/>
    </source>
</evidence>
<organism evidence="2">
    <name type="scientific">Acromyrmex echinatior</name>
    <name type="common">Panamanian leafcutter ant</name>
    <name type="synonym">Acromyrmex octospinosus echinatior</name>
    <dbReference type="NCBI Taxonomy" id="103372"/>
    <lineage>
        <taxon>Eukaryota</taxon>
        <taxon>Metazoa</taxon>
        <taxon>Ecdysozoa</taxon>
        <taxon>Arthropoda</taxon>
        <taxon>Hexapoda</taxon>
        <taxon>Insecta</taxon>
        <taxon>Pterygota</taxon>
        <taxon>Neoptera</taxon>
        <taxon>Endopterygota</taxon>
        <taxon>Hymenoptera</taxon>
        <taxon>Apocrita</taxon>
        <taxon>Aculeata</taxon>
        <taxon>Formicoidea</taxon>
        <taxon>Formicidae</taxon>
        <taxon>Myrmicinae</taxon>
        <taxon>Acromyrmex</taxon>
    </lineage>
</organism>
<evidence type="ECO:0000313" key="2">
    <source>
        <dbReference type="Proteomes" id="UP000007755"/>
    </source>
</evidence>
<keyword evidence="2" id="KW-1185">Reference proteome</keyword>
<protein>
    <submittedName>
        <fullName evidence="1">Uncharacterized protein</fullName>
    </submittedName>
</protein>
<dbReference type="Proteomes" id="UP000007755">
    <property type="component" value="Unassembled WGS sequence"/>
</dbReference>
<dbReference type="EMBL" id="GL887696">
    <property type="protein sequence ID" value="EGI70378.1"/>
    <property type="molecule type" value="Genomic_DNA"/>
</dbReference>